<comment type="caution">
    <text evidence="2">The sequence shown here is derived from an EMBL/GenBank/DDBJ whole genome shotgun (WGS) entry which is preliminary data.</text>
</comment>
<evidence type="ECO:0000313" key="2">
    <source>
        <dbReference type="EMBL" id="KAE9047597.1"/>
    </source>
</evidence>
<dbReference type="AlphaFoldDB" id="A0A6A3NQB9"/>
<feature type="region of interest" description="Disordered" evidence="1">
    <location>
        <begin position="61"/>
        <end position="118"/>
    </location>
</feature>
<dbReference type="EMBL" id="QXFV01000164">
    <property type="protein sequence ID" value="KAE9047597.1"/>
    <property type="molecule type" value="Genomic_DNA"/>
</dbReference>
<feature type="compositionally biased region" description="Basic and acidic residues" evidence="1">
    <location>
        <begin position="97"/>
        <end position="110"/>
    </location>
</feature>
<evidence type="ECO:0008006" key="4">
    <source>
        <dbReference type="Google" id="ProtNLM"/>
    </source>
</evidence>
<evidence type="ECO:0000313" key="3">
    <source>
        <dbReference type="Proteomes" id="UP000429607"/>
    </source>
</evidence>
<feature type="compositionally biased region" description="Gly residues" evidence="1">
    <location>
        <begin position="77"/>
        <end position="94"/>
    </location>
</feature>
<name>A0A6A3NQB9_9STRA</name>
<sequence>MFCAQLDMTTTNDTTRDERAQRRAASVERAAAEAAEAAKRQKTAAVTLETDDGATVTLSTEDIRPASGDTPTTTTGGTTGGLSGGQRVGMGKNRGTGSDHRVGSGHHDPSRGNTGTRADTTNAIIHENTSGNTGARVNVSTPLTGSHAYMAGTGNDAGSTGPERAAATLIPTTSSGMDWTTGRPIIVREKAKSLKLTKFKGLDDVMPVTLWLKTVKAEVRRQAVTLGIEWREKPLYHEVVAHLEGEAQRWFATVMESVPESDENINTLADMLRAKYMTQRTGRMPLTSSTRDARCVRSGMSSGEGATHVCGHRPRTLDEAMTLAVPHVGEYGEGYGVGLDTAMGR</sequence>
<dbReference type="Proteomes" id="UP000429607">
    <property type="component" value="Unassembled WGS sequence"/>
</dbReference>
<gene>
    <name evidence="2" type="ORF">PR001_g4151</name>
</gene>
<reference evidence="2 3" key="1">
    <citation type="submission" date="2018-09" db="EMBL/GenBank/DDBJ databases">
        <title>Genomic investigation of the strawberry pathogen Phytophthora fragariae indicates pathogenicity is determined by transcriptional variation in three key races.</title>
        <authorList>
            <person name="Adams T.M."/>
            <person name="Armitage A.D."/>
            <person name="Sobczyk M.K."/>
            <person name="Bates H.J."/>
            <person name="Dunwell J.M."/>
            <person name="Nellist C.F."/>
            <person name="Harrison R.J."/>
        </authorList>
    </citation>
    <scope>NUCLEOTIDE SEQUENCE [LARGE SCALE GENOMIC DNA]</scope>
    <source>
        <strain evidence="2 3">SCRP249</strain>
    </source>
</reference>
<organism evidence="2 3">
    <name type="scientific">Phytophthora rubi</name>
    <dbReference type="NCBI Taxonomy" id="129364"/>
    <lineage>
        <taxon>Eukaryota</taxon>
        <taxon>Sar</taxon>
        <taxon>Stramenopiles</taxon>
        <taxon>Oomycota</taxon>
        <taxon>Peronosporomycetes</taxon>
        <taxon>Peronosporales</taxon>
        <taxon>Peronosporaceae</taxon>
        <taxon>Phytophthora</taxon>
    </lineage>
</organism>
<evidence type="ECO:0000256" key="1">
    <source>
        <dbReference type="SAM" id="MobiDB-lite"/>
    </source>
</evidence>
<protein>
    <recommendedName>
        <fullName evidence="4">Retrotransposon gag domain-containing protein</fullName>
    </recommendedName>
</protein>
<accession>A0A6A3NQB9</accession>
<proteinExistence type="predicted"/>